<proteinExistence type="inferred from homology"/>
<keyword evidence="4" id="KW-0378">Hydrolase</keyword>
<dbReference type="GO" id="GO:0000967">
    <property type="term" value="P:rRNA 5'-end processing"/>
    <property type="evidence" value="ECO:0007669"/>
    <property type="project" value="TreeGrafter"/>
</dbReference>
<gene>
    <name evidence="6" type="ORF">MNB_SM-5-177</name>
</gene>
<dbReference type="InterPro" id="IPR037027">
    <property type="entry name" value="YqgF/RNaseH-like_dom_sf"/>
</dbReference>
<dbReference type="Pfam" id="PF03652">
    <property type="entry name" value="RuvX"/>
    <property type="match status" value="1"/>
</dbReference>
<evidence type="ECO:0000256" key="1">
    <source>
        <dbReference type="ARBA" id="ARBA00022490"/>
    </source>
</evidence>
<reference evidence="6" key="1">
    <citation type="submission" date="2016-10" db="EMBL/GenBank/DDBJ databases">
        <authorList>
            <person name="de Groot N.N."/>
        </authorList>
    </citation>
    <scope>NUCLEOTIDE SEQUENCE</scope>
</reference>
<evidence type="ECO:0000256" key="2">
    <source>
        <dbReference type="ARBA" id="ARBA00022517"/>
    </source>
</evidence>
<keyword evidence="1" id="KW-0963">Cytoplasm</keyword>
<dbReference type="AlphaFoldDB" id="A0A1W1BYP1"/>
<dbReference type="InterPro" id="IPR006641">
    <property type="entry name" value="YqgF/RNaseH-like_dom"/>
</dbReference>
<evidence type="ECO:0000259" key="5">
    <source>
        <dbReference type="SMART" id="SM00732"/>
    </source>
</evidence>
<dbReference type="NCBIfam" id="NF001026">
    <property type="entry name" value="PRK00109.2-2"/>
    <property type="match status" value="1"/>
</dbReference>
<dbReference type="NCBIfam" id="TIGR00250">
    <property type="entry name" value="RNAse_H_YqgF"/>
    <property type="match status" value="1"/>
</dbReference>
<name>A0A1W1BYP1_9ZZZZ</name>
<keyword evidence="3" id="KW-0540">Nuclease</keyword>
<dbReference type="EMBL" id="FPHH01000049">
    <property type="protein sequence ID" value="SFV58562.1"/>
    <property type="molecule type" value="Genomic_DNA"/>
</dbReference>
<dbReference type="HAMAP" id="MF_00651">
    <property type="entry name" value="Nuclease_YqgF"/>
    <property type="match status" value="1"/>
</dbReference>
<dbReference type="PANTHER" id="PTHR33317:SF4">
    <property type="entry name" value="POLYNUCLEOTIDYL TRANSFERASE, RIBONUCLEASE H-LIKE SUPERFAMILY PROTEIN"/>
    <property type="match status" value="1"/>
</dbReference>
<dbReference type="Gene3D" id="3.30.420.140">
    <property type="entry name" value="YqgF/RNase H-like domain"/>
    <property type="match status" value="1"/>
</dbReference>
<dbReference type="PANTHER" id="PTHR33317">
    <property type="entry name" value="POLYNUCLEOTIDYL TRANSFERASE, RIBONUCLEASE H-LIKE SUPERFAMILY PROTEIN"/>
    <property type="match status" value="1"/>
</dbReference>
<evidence type="ECO:0000313" key="6">
    <source>
        <dbReference type="EMBL" id="SFV58562.1"/>
    </source>
</evidence>
<evidence type="ECO:0000256" key="3">
    <source>
        <dbReference type="ARBA" id="ARBA00022722"/>
    </source>
</evidence>
<protein>
    <submittedName>
        <fullName evidence="6">Putative Holliday junction resolvase YqgF</fullName>
    </submittedName>
</protein>
<dbReference type="InterPro" id="IPR005227">
    <property type="entry name" value="YqgF"/>
</dbReference>
<dbReference type="SUPFAM" id="SSF53098">
    <property type="entry name" value="Ribonuclease H-like"/>
    <property type="match status" value="1"/>
</dbReference>
<dbReference type="GO" id="GO:0016787">
    <property type="term" value="F:hydrolase activity"/>
    <property type="evidence" value="ECO:0007669"/>
    <property type="project" value="UniProtKB-KW"/>
</dbReference>
<feature type="domain" description="YqgF/RNase H-like" evidence="5">
    <location>
        <begin position="1"/>
        <end position="97"/>
    </location>
</feature>
<accession>A0A1W1BYP1</accession>
<dbReference type="CDD" id="cd16964">
    <property type="entry name" value="YqgF"/>
    <property type="match status" value="1"/>
</dbReference>
<dbReference type="GO" id="GO:0004518">
    <property type="term" value="F:nuclease activity"/>
    <property type="evidence" value="ECO:0007669"/>
    <property type="project" value="UniProtKB-KW"/>
</dbReference>
<sequence length="138" mass="15674">MKYIAIDLGLKRIGLAYSAHKDIVTPLNAVIRKNRNQASSEVKKVIEEWEADAVVVGIPLGGSSEEEMRRRIAHFMNLVDFQGEVFYQDEAGSSLEAENMMKGEIKYIRDGRVDSISAMIILQRFLQRKKGEIKCQEN</sequence>
<keyword evidence="2" id="KW-0690">Ribosome biogenesis</keyword>
<evidence type="ECO:0000256" key="4">
    <source>
        <dbReference type="ARBA" id="ARBA00022801"/>
    </source>
</evidence>
<organism evidence="6">
    <name type="scientific">hydrothermal vent metagenome</name>
    <dbReference type="NCBI Taxonomy" id="652676"/>
    <lineage>
        <taxon>unclassified sequences</taxon>
        <taxon>metagenomes</taxon>
        <taxon>ecological metagenomes</taxon>
    </lineage>
</organism>
<dbReference type="InterPro" id="IPR012337">
    <property type="entry name" value="RNaseH-like_sf"/>
</dbReference>
<dbReference type="SMART" id="SM00732">
    <property type="entry name" value="YqgFc"/>
    <property type="match status" value="1"/>
</dbReference>
<dbReference type="GO" id="GO:0005829">
    <property type="term" value="C:cytosol"/>
    <property type="evidence" value="ECO:0007669"/>
    <property type="project" value="TreeGrafter"/>
</dbReference>